<gene>
    <name evidence="13" type="primary">kup</name>
    <name evidence="16" type="ORF">ABC969_01680</name>
</gene>
<comment type="subcellular location">
    <subcellularLocation>
        <location evidence="13">Cell membrane</location>
        <topology evidence="13">Multi-pass membrane protein</topology>
    </subcellularLocation>
    <subcellularLocation>
        <location evidence="1">Membrane</location>
        <topology evidence="1">Multi-pass membrane protein</topology>
    </subcellularLocation>
</comment>
<dbReference type="Proteomes" id="UP001404104">
    <property type="component" value="Unassembled WGS sequence"/>
</dbReference>
<evidence type="ECO:0000256" key="4">
    <source>
        <dbReference type="ARBA" id="ARBA00022475"/>
    </source>
</evidence>
<feature type="transmembrane region" description="Helical" evidence="13">
    <location>
        <begin position="145"/>
        <end position="166"/>
    </location>
</feature>
<evidence type="ECO:0000256" key="11">
    <source>
        <dbReference type="ARBA" id="ARBA00023065"/>
    </source>
</evidence>
<evidence type="ECO:0000256" key="10">
    <source>
        <dbReference type="ARBA" id="ARBA00022989"/>
    </source>
</evidence>
<dbReference type="InterPro" id="IPR053951">
    <property type="entry name" value="K_trans_N"/>
</dbReference>
<comment type="function">
    <text evidence="13">Transport of potassium into the cell. Likely operates as a K(+):H(+) symporter.</text>
</comment>
<feature type="transmembrane region" description="Helical" evidence="13">
    <location>
        <begin position="57"/>
        <end position="79"/>
    </location>
</feature>
<feature type="transmembrane region" description="Helical" evidence="13">
    <location>
        <begin position="297"/>
        <end position="323"/>
    </location>
</feature>
<comment type="caution">
    <text evidence="16">The sequence shown here is derived from an EMBL/GenBank/DDBJ whole genome shotgun (WGS) entry which is preliminary data.</text>
</comment>
<feature type="transmembrane region" description="Helical" evidence="13">
    <location>
        <begin position="344"/>
        <end position="367"/>
    </location>
</feature>
<feature type="transmembrane region" description="Helical" evidence="13">
    <location>
        <begin position="406"/>
        <end position="424"/>
    </location>
</feature>
<feature type="transmembrane region" description="Helical" evidence="13">
    <location>
        <begin position="178"/>
        <end position="203"/>
    </location>
</feature>
<evidence type="ECO:0000256" key="13">
    <source>
        <dbReference type="HAMAP-Rule" id="MF_01522"/>
    </source>
</evidence>
<evidence type="ECO:0000256" key="6">
    <source>
        <dbReference type="ARBA" id="ARBA00022538"/>
    </source>
</evidence>
<dbReference type="InterPro" id="IPR003855">
    <property type="entry name" value="K+_transporter"/>
</dbReference>
<keyword evidence="10 13" id="KW-1133">Transmembrane helix</keyword>
<evidence type="ECO:0000256" key="7">
    <source>
        <dbReference type="ARBA" id="ARBA00022692"/>
    </source>
</evidence>
<dbReference type="HAMAP" id="MF_01522">
    <property type="entry name" value="Kup"/>
    <property type="match status" value="1"/>
</dbReference>
<dbReference type="PANTHER" id="PTHR30540">
    <property type="entry name" value="OSMOTIC STRESS POTASSIUM TRANSPORTER"/>
    <property type="match status" value="1"/>
</dbReference>
<feature type="transmembrane region" description="Helical" evidence="13">
    <location>
        <begin position="256"/>
        <end position="277"/>
    </location>
</feature>
<name>A0ABU9XMS7_9SPHN</name>
<keyword evidence="17" id="KW-1185">Reference proteome</keyword>
<evidence type="ECO:0000313" key="16">
    <source>
        <dbReference type="EMBL" id="MEN2785128.1"/>
    </source>
</evidence>
<feature type="transmembrane region" description="Helical" evidence="13">
    <location>
        <begin position="436"/>
        <end position="453"/>
    </location>
</feature>
<dbReference type="PANTHER" id="PTHR30540:SF79">
    <property type="entry name" value="LOW AFFINITY POTASSIUM TRANSPORT SYSTEM PROTEIN KUP"/>
    <property type="match status" value="1"/>
</dbReference>
<proteinExistence type="inferred from homology"/>
<feature type="transmembrane region" description="Helical" evidence="13">
    <location>
        <begin position="223"/>
        <end position="244"/>
    </location>
</feature>
<dbReference type="EMBL" id="JBDIMF010000001">
    <property type="protein sequence ID" value="MEN2785128.1"/>
    <property type="molecule type" value="Genomic_DNA"/>
</dbReference>
<keyword evidence="5" id="KW-0997">Cell inner membrane</keyword>
<accession>A0ABU9XMS7</accession>
<feature type="domain" description="K+ potassium transporter integral membrane" evidence="14">
    <location>
        <begin position="23"/>
        <end position="475"/>
    </location>
</feature>
<keyword evidence="3 13" id="KW-0813">Transport</keyword>
<evidence type="ECO:0000256" key="12">
    <source>
        <dbReference type="ARBA" id="ARBA00023136"/>
    </source>
</evidence>
<feature type="domain" description="K+ potassium transporter C-terminal" evidence="15">
    <location>
        <begin position="485"/>
        <end position="633"/>
    </location>
</feature>
<dbReference type="Pfam" id="PF22776">
    <property type="entry name" value="K_trans_C"/>
    <property type="match status" value="1"/>
</dbReference>
<keyword evidence="11 13" id="KW-0406">Ion transport</keyword>
<feature type="transmembrane region" description="Helical" evidence="13">
    <location>
        <begin position="113"/>
        <end position="139"/>
    </location>
</feature>
<keyword evidence="8 13" id="KW-0769">Symport</keyword>
<dbReference type="Pfam" id="PF02705">
    <property type="entry name" value="K_trans"/>
    <property type="match status" value="1"/>
</dbReference>
<dbReference type="InterPro" id="IPR023051">
    <property type="entry name" value="Kup"/>
</dbReference>
<keyword evidence="12 13" id="KW-0472">Membrane</keyword>
<dbReference type="InterPro" id="IPR053952">
    <property type="entry name" value="K_trans_C"/>
</dbReference>
<comment type="similarity">
    <text evidence="2 13">Belongs to the HAK/KUP transporter (TC 2.A.72) family.</text>
</comment>
<sequence>MPSDLTPEDCGHGHHHDGLIKLSVGAIGVVFGDIGTSPLYAFRETFAGHHKLALDPLHIMGVVSLMFWSMMIVVTVKYVSIIMRADNKGEGGSLALLALVSGKTTTRRWTRGIILLGVFATALFYGDSMITPAVTVLSAVEGLAVAQPALAGLVLPIAVVILIGLFSIQRSGTSKIGLFFGPVMLLYFAVIATLGVISVWQTPEILWSLSPHYAVAFFYLDPFRAFLALGSVVLAVTGAEALYADMGHFGRNPIRVSWLFFVLPALILNYMGQGALLSRVGASALESPFYLLAPESLQLPLVILATAAAVIASQAVITGAFSVTQQAIQLGFVPRLRIEHTSAATAGQIYIPLVNWLLMVMVVLLVLAFRSSSNLTSAYGIAVTGAMMIDTCLLAVVLFRLWNWPTYFAVPLLGVLFLVDGAYLAANLTKVPDGGWFPLLVGFIIFTFLTTWSKGRKLMIDRLREGAMPIKVFIQSAATAATRVPGTAVFMTSTPEGVPHALLHNLKHNKVLHDRIILLTVKIMDVPYQADDGRCHLEDLGQGFHRMVLKYGFMQEPDVPAALARIHQCGADFRMMDTSFFLSRQTLLASERPGMMVWREKLFAWMLRNAESAMEFFRLPTNRVVELGSQVEI</sequence>
<dbReference type="RefSeq" id="WP_345862527.1">
    <property type="nucleotide sequence ID" value="NZ_JBDIMF010000001.1"/>
</dbReference>
<keyword evidence="7 13" id="KW-0812">Transmembrane</keyword>
<evidence type="ECO:0000313" key="17">
    <source>
        <dbReference type="Proteomes" id="UP001404104"/>
    </source>
</evidence>
<evidence type="ECO:0000256" key="2">
    <source>
        <dbReference type="ARBA" id="ARBA00007019"/>
    </source>
</evidence>
<comment type="catalytic activity">
    <reaction evidence="13">
        <text>K(+)(in) + H(+)(in) = K(+)(out) + H(+)(out)</text>
        <dbReference type="Rhea" id="RHEA:28490"/>
        <dbReference type="ChEBI" id="CHEBI:15378"/>
        <dbReference type="ChEBI" id="CHEBI:29103"/>
    </reaction>
</comment>
<organism evidence="16 17">
    <name type="scientific">Sphingomonas qilianensis</name>
    <dbReference type="NCBI Taxonomy" id="1736690"/>
    <lineage>
        <taxon>Bacteria</taxon>
        <taxon>Pseudomonadati</taxon>
        <taxon>Pseudomonadota</taxon>
        <taxon>Alphaproteobacteria</taxon>
        <taxon>Sphingomonadales</taxon>
        <taxon>Sphingomonadaceae</taxon>
        <taxon>Sphingomonas</taxon>
    </lineage>
</organism>
<protein>
    <recommendedName>
        <fullName evidence="13">Probable potassium transport system protein Kup</fullName>
    </recommendedName>
</protein>
<evidence type="ECO:0000256" key="8">
    <source>
        <dbReference type="ARBA" id="ARBA00022847"/>
    </source>
</evidence>
<evidence type="ECO:0000259" key="14">
    <source>
        <dbReference type="Pfam" id="PF02705"/>
    </source>
</evidence>
<keyword evidence="6 13" id="KW-0633">Potassium transport</keyword>
<evidence type="ECO:0000256" key="1">
    <source>
        <dbReference type="ARBA" id="ARBA00004141"/>
    </source>
</evidence>
<evidence type="ECO:0000256" key="3">
    <source>
        <dbReference type="ARBA" id="ARBA00022448"/>
    </source>
</evidence>
<evidence type="ECO:0000256" key="9">
    <source>
        <dbReference type="ARBA" id="ARBA00022958"/>
    </source>
</evidence>
<feature type="transmembrane region" description="Helical" evidence="13">
    <location>
        <begin position="379"/>
        <end position="399"/>
    </location>
</feature>
<keyword evidence="4 13" id="KW-1003">Cell membrane</keyword>
<keyword evidence="9 13" id="KW-0630">Potassium</keyword>
<reference evidence="16 17" key="1">
    <citation type="submission" date="2024-05" db="EMBL/GenBank/DDBJ databases">
        <authorList>
            <person name="Liu Q."/>
            <person name="Xin Y.-H."/>
        </authorList>
    </citation>
    <scope>NUCLEOTIDE SEQUENCE [LARGE SCALE GENOMIC DNA]</scope>
    <source>
        <strain evidence="16 17">CGMCC 1.15349</strain>
    </source>
</reference>
<evidence type="ECO:0000259" key="15">
    <source>
        <dbReference type="Pfam" id="PF22776"/>
    </source>
</evidence>
<evidence type="ECO:0000256" key="5">
    <source>
        <dbReference type="ARBA" id="ARBA00022519"/>
    </source>
</evidence>